<dbReference type="InterPro" id="IPR036388">
    <property type="entry name" value="WH-like_DNA-bd_sf"/>
</dbReference>
<dbReference type="AlphaFoldDB" id="A0A1H4BWI9"/>
<dbReference type="Pfam" id="PF01638">
    <property type="entry name" value="HxlR"/>
    <property type="match status" value="1"/>
</dbReference>
<dbReference type="GO" id="GO:0003677">
    <property type="term" value="F:DNA binding"/>
    <property type="evidence" value="ECO:0007669"/>
    <property type="project" value="UniProtKB-KW"/>
</dbReference>
<gene>
    <name evidence="5" type="ORF">SAMN05443667_105107</name>
</gene>
<evidence type="ECO:0000259" key="4">
    <source>
        <dbReference type="PROSITE" id="PS51118"/>
    </source>
</evidence>
<dbReference type="STRING" id="150146.SAMN05443667_105107"/>
<dbReference type="RefSeq" id="WP_091088036.1">
    <property type="nucleotide sequence ID" value="NZ_FNRD01000005.1"/>
</dbReference>
<dbReference type="OrthoDB" id="9797599at2"/>
<dbReference type="SUPFAM" id="SSF46785">
    <property type="entry name" value="Winged helix' DNA-binding domain"/>
    <property type="match status" value="1"/>
</dbReference>
<keyword evidence="2" id="KW-0238">DNA-binding</keyword>
<evidence type="ECO:0000313" key="6">
    <source>
        <dbReference type="Proteomes" id="UP000198951"/>
    </source>
</evidence>
<proteinExistence type="predicted"/>
<dbReference type="PANTHER" id="PTHR33204:SF29">
    <property type="entry name" value="TRANSCRIPTIONAL REGULATOR"/>
    <property type="match status" value="1"/>
</dbReference>
<reference evidence="6" key="1">
    <citation type="submission" date="2016-10" db="EMBL/GenBank/DDBJ databases">
        <authorList>
            <person name="Varghese N."/>
            <person name="Submissions S."/>
        </authorList>
    </citation>
    <scope>NUCLEOTIDE SEQUENCE [LARGE SCALE GENOMIC DNA]</scope>
    <source>
        <strain evidence="6">DSM 22376</strain>
    </source>
</reference>
<name>A0A1H4BWI9_9FLAO</name>
<organism evidence="5 6">
    <name type="scientific">Flavobacterium gillisiae</name>
    <dbReference type="NCBI Taxonomy" id="150146"/>
    <lineage>
        <taxon>Bacteria</taxon>
        <taxon>Pseudomonadati</taxon>
        <taxon>Bacteroidota</taxon>
        <taxon>Flavobacteriia</taxon>
        <taxon>Flavobacteriales</taxon>
        <taxon>Flavobacteriaceae</taxon>
        <taxon>Flavobacterium</taxon>
    </lineage>
</organism>
<feature type="domain" description="HTH hxlR-type" evidence="4">
    <location>
        <begin position="22"/>
        <end position="121"/>
    </location>
</feature>
<dbReference type="InterPro" id="IPR036390">
    <property type="entry name" value="WH_DNA-bd_sf"/>
</dbReference>
<evidence type="ECO:0000256" key="2">
    <source>
        <dbReference type="ARBA" id="ARBA00023125"/>
    </source>
</evidence>
<dbReference type="PANTHER" id="PTHR33204">
    <property type="entry name" value="TRANSCRIPTIONAL REGULATOR, MARR FAMILY"/>
    <property type="match status" value="1"/>
</dbReference>
<dbReference type="Proteomes" id="UP000198951">
    <property type="component" value="Unassembled WGS sequence"/>
</dbReference>
<sequence>MDRKELFEKKPKIKINDKISWCPTSAAMELIGGKWKSVILTHLISGTKRYNELRKEIPGITERTLSLQLKQLEEDGFVVRKVFTKKPPLRVEYTLTEFGFTLSPILNSIVEWGLMAAETKGEFIFEE</sequence>
<keyword evidence="6" id="KW-1185">Reference proteome</keyword>
<dbReference type="Gene3D" id="1.10.10.10">
    <property type="entry name" value="Winged helix-like DNA-binding domain superfamily/Winged helix DNA-binding domain"/>
    <property type="match status" value="1"/>
</dbReference>
<dbReference type="PROSITE" id="PS51118">
    <property type="entry name" value="HTH_HXLR"/>
    <property type="match status" value="1"/>
</dbReference>
<keyword evidence="1" id="KW-0805">Transcription regulation</keyword>
<protein>
    <submittedName>
        <fullName evidence="5">Transcriptional regulator, HxlR family</fullName>
    </submittedName>
</protein>
<dbReference type="EMBL" id="FNRD01000005">
    <property type="protein sequence ID" value="SEA52469.1"/>
    <property type="molecule type" value="Genomic_DNA"/>
</dbReference>
<accession>A0A1H4BWI9</accession>
<evidence type="ECO:0000313" key="5">
    <source>
        <dbReference type="EMBL" id="SEA52469.1"/>
    </source>
</evidence>
<keyword evidence="3" id="KW-0804">Transcription</keyword>
<evidence type="ECO:0000256" key="3">
    <source>
        <dbReference type="ARBA" id="ARBA00023163"/>
    </source>
</evidence>
<evidence type="ECO:0000256" key="1">
    <source>
        <dbReference type="ARBA" id="ARBA00023015"/>
    </source>
</evidence>
<dbReference type="InterPro" id="IPR002577">
    <property type="entry name" value="HTH_HxlR"/>
</dbReference>